<evidence type="ECO:0000256" key="12">
    <source>
        <dbReference type="ARBA" id="ARBA00022989"/>
    </source>
</evidence>
<dbReference type="PROSITE" id="PS50929">
    <property type="entry name" value="ABC_TM1F"/>
    <property type="match status" value="1"/>
</dbReference>
<comment type="caution">
    <text evidence="19">The sequence shown here is derived from an EMBL/GenBank/DDBJ whole genome shotgun (WGS) entry which is preliminary data.</text>
</comment>
<feature type="domain" description="Peptidase C39" evidence="18">
    <location>
        <begin position="9"/>
        <end position="134"/>
    </location>
</feature>
<dbReference type="NCBIfam" id="TIGR01193">
    <property type="entry name" value="bacteriocin_ABC"/>
    <property type="match status" value="1"/>
</dbReference>
<evidence type="ECO:0000256" key="6">
    <source>
        <dbReference type="ARBA" id="ARBA00022741"/>
    </source>
</evidence>
<dbReference type="PROSITE" id="PS00211">
    <property type="entry name" value="ABC_TRANSPORTER_1"/>
    <property type="match status" value="1"/>
</dbReference>
<keyword evidence="6" id="KW-0547">Nucleotide-binding</keyword>
<dbReference type="InterPro" id="IPR005074">
    <property type="entry name" value="Peptidase_C39"/>
</dbReference>
<dbReference type="Proteomes" id="UP001595279">
    <property type="component" value="Unassembled WGS sequence"/>
</dbReference>
<keyword evidence="4" id="KW-0645">Protease</keyword>
<evidence type="ECO:0000256" key="1">
    <source>
        <dbReference type="ARBA" id="ARBA00004651"/>
    </source>
</evidence>
<evidence type="ECO:0000256" key="4">
    <source>
        <dbReference type="ARBA" id="ARBA00022670"/>
    </source>
</evidence>
<dbReference type="Pfam" id="PF00005">
    <property type="entry name" value="ABC_tran"/>
    <property type="match status" value="1"/>
</dbReference>
<dbReference type="InterPro" id="IPR036640">
    <property type="entry name" value="ABC1_TM_sf"/>
</dbReference>
<name>A0ABV7CSX0_9BACI</name>
<dbReference type="InterPro" id="IPR003439">
    <property type="entry name" value="ABC_transporter-like_ATP-bd"/>
</dbReference>
<gene>
    <name evidence="19" type="ORF">ACFOGI_04340</name>
</gene>
<keyword evidence="10" id="KW-0653">Protein transport</keyword>
<keyword evidence="3" id="KW-1003">Cell membrane</keyword>
<keyword evidence="13 15" id="KW-0472">Membrane</keyword>
<evidence type="ECO:0000259" key="18">
    <source>
        <dbReference type="PROSITE" id="PS50990"/>
    </source>
</evidence>
<organism evidence="19 20">
    <name type="scientific">Virgibacillus xinjiangensis</name>
    <dbReference type="NCBI Taxonomy" id="393090"/>
    <lineage>
        <taxon>Bacteria</taxon>
        <taxon>Bacillati</taxon>
        <taxon>Bacillota</taxon>
        <taxon>Bacilli</taxon>
        <taxon>Bacillales</taxon>
        <taxon>Bacillaceae</taxon>
        <taxon>Virgibacillus</taxon>
    </lineage>
</organism>
<evidence type="ECO:0000256" key="14">
    <source>
        <dbReference type="ARBA" id="ARBA00043264"/>
    </source>
</evidence>
<dbReference type="InterPro" id="IPR005897">
    <property type="entry name" value="Pept_C39_ABC_bacteriocin"/>
</dbReference>
<dbReference type="EMBL" id="JBHRSA010000013">
    <property type="protein sequence ID" value="MFC3039470.1"/>
    <property type="molecule type" value="Genomic_DNA"/>
</dbReference>
<evidence type="ECO:0000256" key="11">
    <source>
        <dbReference type="ARBA" id="ARBA00022967"/>
    </source>
</evidence>
<feature type="transmembrane region" description="Helical" evidence="15">
    <location>
        <begin position="163"/>
        <end position="185"/>
    </location>
</feature>
<dbReference type="InterPro" id="IPR017871">
    <property type="entry name" value="ABC_transporter-like_CS"/>
</dbReference>
<evidence type="ECO:0000256" key="7">
    <source>
        <dbReference type="ARBA" id="ARBA00022801"/>
    </source>
</evidence>
<evidence type="ECO:0000259" key="17">
    <source>
        <dbReference type="PROSITE" id="PS50929"/>
    </source>
</evidence>
<keyword evidence="12 15" id="KW-1133">Transmembrane helix</keyword>
<dbReference type="CDD" id="cd02418">
    <property type="entry name" value="Peptidase_C39B"/>
    <property type="match status" value="1"/>
</dbReference>
<dbReference type="InterPro" id="IPR011527">
    <property type="entry name" value="ABC1_TM_dom"/>
</dbReference>
<dbReference type="Pfam" id="PF03412">
    <property type="entry name" value="Peptidase_C39"/>
    <property type="match status" value="1"/>
</dbReference>
<dbReference type="RefSeq" id="WP_390268972.1">
    <property type="nucleotide sequence ID" value="NZ_JBHRSA010000013.1"/>
</dbReference>
<evidence type="ECO:0000256" key="3">
    <source>
        <dbReference type="ARBA" id="ARBA00022475"/>
    </source>
</evidence>
<evidence type="ECO:0000256" key="8">
    <source>
        <dbReference type="ARBA" id="ARBA00022807"/>
    </source>
</evidence>
<dbReference type="InterPro" id="IPR003593">
    <property type="entry name" value="AAA+_ATPase"/>
</dbReference>
<evidence type="ECO:0000256" key="9">
    <source>
        <dbReference type="ARBA" id="ARBA00022840"/>
    </source>
</evidence>
<keyword evidence="8" id="KW-0788">Thiol protease</keyword>
<accession>A0ABV7CSX0</accession>
<dbReference type="PROSITE" id="PS50990">
    <property type="entry name" value="PEPTIDASE_C39"/>
    <property type="match status" value="1"/>
</dbReference>
<dbReference type="Gene3D" id="3.40.50.300">
    <property type="entry name" value="P-loop containing nucleotide triphosphate hydrolases"/>
    <property type="match status" value="1"/>
</dbReference>
<evidence type="ECO:0000256" key="13">
    <source>
        <dbReference type="ARBA" id="ARBA00023136"/>
    </source>
</evidence>
<dbReference type="Gene3D" id="3.90.70.10">
    <property type="entry name" value="Cysteine proteinases"/>
    <property type="match status" value="1"/>
</dbReference>
<dbReference type="Pfam" id="PF00664">
    <property type="entry name" value="ABC_membrane"/>
    <property type="match status" value="1"/>
</dbReference>
<dbReference type="SUPFAM" id="SSF90123">
    <property type="entry name" value="ABC transporter transmembrane region"/>
    <property type="match status" value="1"/>
</dbReference>
<evidence type="ECO:0000313" key="19">
    <source>
        <dbReference type="EMBL" id="MFC3039470.1"/>
    </source>
</evidence>
<evidence type="ECO:0000256" key="2">
    <source>
        <dbReference type="ARBA" id="ARBA00022448"/>
    </source>
</evidence>
<dbReference type="SUPFAM" id="SSF52540">
    <property type="entry name" value="P-loop containing nucleoside triphosphate hydrolases"/>
    <property type="match status" value="1"/>
</dbReference>
<dbReference type="SMART" id="SM00382">
    <property type="entry name" value="AAA"/>
    <property type="match status" value="1"/>
</dbReference>
<keyword evidence="20" id="KW-1185">Reference proteome</keyword>
<keyword evidence="7" id="KW-0378">Hydrolase</keyword>
<evidence type="ECO:0000256" key="15">
    <source>
        <dbReference type="SAM" id="Phobius"/>
    </source>
</evidence>
<dbReference type="Gene3D" id="1.20.1560.10">
    <property type="entry name" value="ABC transporter type 1, transmembrane domain"/>
    <property type="match status" value="1"/>
</dbReference>
<keyword evidence="2" id="KW-0813">Transport</keyword>
<evidence type="ECO:0000256" key="5">
    <source>
        <dbReference type="ARBA" id="ARBA00022692"/>
    </source>
</evidence>
<reference evidence="20" key="1">
    <citation type="journal article" date="2019" name="Int. J. Syst. Evol. Microbiol.">
        <title>The Global Catalogue of Microorganisms (GCM) 10K type strain sequencing project: providing services to taxonomists for standard genome sequencing and annotation.</title>
        <authorList>
            <consortium name="The Broad Institute Genomics Platform"/>
            <consortium name="The Broad Institute Genome Sequencing Center for Infectious Disease"/>
            <person name="Wu L."/>
            <person name="Ma J."/>
        </authorList>
    </citation>
    <scope>NUCLEOTIDE SEQUENCE [LARGE SCALE GENOMIC DNA]</scope>
    <source>
        <strain evidence="20">KCTC 13128</strain>
    </source>
</reference>
<keyword evidence="5 15" id="KW-0812">Transmembrane</keyword>
<keyword evidence="11" id="KW-1278">Translocase</keyword>
<feature type="domain" description="ABC transmembrane type-1" evidence="17">
    <location>
        <begin position="167"/>
        <end position="446"/>
    </location>
</feature>
<proteinExistence type="predicted"/>
<feature type="transmembrane region" description="Helical" evidence="15">
    <location>
        <begin position="271"/>
        <end position="297"/>
    </location>
</feature>
<evidence type="ECO:0000256" key="10">
    <source>
        <dbReference type="ARBA" id="ARBA00022927"/>
    </source>
</evidence>
<dbReference type="PROSITE" id="PS50893">
    <property type="entry name" value="ABC_TRANSPORTER_2"/>
    <property type="match status" value="1"/>
</dbReference>
<comment type="subcellular location">
    <subcellularLocation>
        <location evidence="1">Cell membrane</location>
        <topology evidence="1">Multi-pass membrane protein</topology>
    </subcellularLocation>
</comment>
<keyword evidence="9" id="KW-0067">ATP-binding</keyword>
<feature type="domain" description="ABC transporter" evidence="16">
    <location>
        <begin position="482"/>
        <end position="716"/>
    </location>
</feature>
<dbReference type="InterPro" id="IPR027417">
    <property type="entry name" value="P-loop_NTPase"/>
</dbReference>
<dbReference type="PANTHER" id="PTHR24221:SF654">
    <property type="entry name" value="ATP-BINDING CASSETTE SUB-FAMILY B MEMBER 6"/>
    <property type="match status" value="1"/>
</dbReference>
<evidence type="ECO:0000313" key="20">
    <source>
        <dbReference type="Proteomes" id="UP001595279"/>
    </source>
</evidence>
<dbReference type="CDD" id="cd18570">
    <property type="entry name" value="ABC_6TM_PCAT1_LagD_like"/>
    <property type="match status" value="1"/>
</dbReference>
<feature type="transmembrane region" description="Helical" evidence="15">
    <location>
        <begin position="303"/>
        <end position="325"/>
    </location>
</feature>
<feature type="transmembrane region" description="Helical" evidence="15">
    <location>
        <begin position="393"/>
        <end position="411"/>
    </location>
</feature>
<sequence length="716" mass="81122">MVSMICIRQQDERDCGIACLATVLKTYKTEIPLSRLRELSGTDSNGTSAFGLKKCMEELGFDCTAIKADSSVWKEKDLHFPLIAHVMVNKSYFHYVVIHKVKKDKLIIADPGEGIVKKPIEDFEKEWTGVLLLMIPTEEYAPQKEKVAGITSFLPTIFRKKAMIFNIFLASLLITLFGVLGSYYFQGLIDYFIPNGTKDSLSIISIGLVFVYIFQVIFEYSRSYILLIMGQHMSIDMMLSYFKHVLHLPMNFFATRKVGDIMSRFLDANKIIDALASATLSMILDIGMVIIIGIVLAVQNMTLFLITLCTLPFYIIAILSFVKFYEKANEQEMVASAQLNSSMIESINGVETIKSYHAEERIYNKVDEKFVKLLKKTFVRANLDNLQSSFKHLIELLSTVVILWVGSFLVIDGEISIGQLITYNSLLVFFIKPLKNIINLQVKIQTAQVANKRLNEVFYIEPEVSEHERLKVKDPSILDNEITFNDVTFSYGLKAPVLRDVSFSIPFRSKVALVGVSGSGKSTVAKLLVNYYEPKEGSIAFNNINSKDIDKYYLRDHVTYVPQDSFFFYGSILENLTFGIRDNIDFKRILEVCELVELTEFINSQSLRFQAPIEEGGSNLSGGQKQRIALARALLKNAEVLILDEATSNMDTLLEHKIISNLLNLKDKTIIFVAHHLKIAKKCDDILVMDGGRLVESGTHEQLLESKGKYYSLWEI</sequence>
<dbReference type="InterPro" id="IPR039421">
    <property type="entry name" value="Type_1_exporter"/>
</dbReference>
<evidence type="ECO:0000259" key="16">
    <source>
        <dbReference type="PROSITE" id="PS50893"/>
    </source>
</evidence>
<dbReference type="PANTHER" id="PTHR24221">
    <property type="entry name" value="ATP-BINDING CASSETTE SUB-FAMILY B"/>
    <property type="match status" value="1"/>
</dbReference>
<protein>
    <submittedName>
        <fullName evidence="19">Peptide cleavage/export ABC transporter</fullName>
    </submittedName>
</protein>
<keyword evidence="14" id="KW-0080">Bacteriocin transport</keyword>
<feature type="transmembrane region" description="Helical" evidence="15">
    <location>
        <begin position="200"/>
        <end position="218"/>
    </location>
</feature>